<dbReference type="GO" id="GO:0016757">
    <property type="term" value="F:glycosyltransferase activity"/>
    <property type="evidence" value="ECO:0007669"/>
    <property type="project" value="InterPro"/>
</dbReference>
<dbReference type="InterPro" id="IPR050587">
    <property type="entry name" value="GNT1/Glycosyltrans_8"/>
</dbReference>
<accession>A0A1H5SCB7</accession>
<dbReference type="SUPFAM" id="SSF53448">
    <property type="entry name" value="Nucleotide-diphospho-sugar transferases"/>
    <property type="match status" value="1"/>
</dbReference>
<dbReference type="InterPro" id="IPR029044">
    <property type="entry name" value="Nucleotide-diphossugar_trans"/>
</dbReference>
<organism evidence="1 2">
    <name type="scientific">Thalassococcus halodurans</name>
    <dbReference type="NCBI Taxonomy" id="373675"/>
    <lineage>
        <taxon>Bacteria</taxon>
        <taxon>Pseudomonadati</taxon>
        <taxon>Pseudomonadota</taxon>
        <taxon>Alphaproteobacteria</taxon>
        <taxon>Rhodobacterales</taxon>
        <taxon>Roseobacteraceae</taxon>
        <taxon>Thalassococcus</taxon>
    </lineage>
</organism>
<evidence type="ECO:0000313" key="2">
    <source>
        <dbReference type="Proteomes" id="UP000236752"/>
    </source>
</evidence>
<keyword evidence="1" id="KW-0808">Transferase</keyword>
<sequence length="278" mass="31826">MSLPDDLKPEGPPTSVRAFVTLVTNADFAMGGKALMNSLRMTGTVADLVVMHTEAVPEESLTPLRDAGVRLIKTELLPTSDAFNRAHARDALHGAAPFTKGTKPPFHTPLDNFAKLRLWQLDYDRVVFLDADTVVIRNIDTLFDYPEFCAAPNVYESVADFHRMNSGVFTARPSQATFDDMLSKLDVEGAFWRRTDQTFLQSYFPDWHGLPVTYNMLQYVWFNMPDLWNWESVKIVHFQYEKPWQNHDKVEKLRPLIYLWHSYLNGETPDLTALKNPS</sequence>
<proteinExistence type="predicted"/>
<dbReference type="Proteomes" id="UP000236752">
    <property type="component" value="Unassembled WGS sequence"/>
</dbReference>
<keyword evidence="2" id="KW-1185">Reference proteome</keyword>
<dbReference type="Gene3D" id="3.90.550.10">
    <property type="entry name" value="Spore Coat Polysaccharide Biosynthesis Protein SpsA, Chain A"/>
    <property type="match status" value="1"/>
</dbReference>
<dbReference type="PANTHER" id="PTHR11183">
    <property type="entry name" value="GLYCOGENIN SUBFAMILY MEMBER"/>
    <property type="match status" value="1"/>
</dbReference>
<dbReference type="EMBL" id="FNUZ01000001">
    <property type="protein sequence ID" value="SEF48303.1"/>
    <property type="molecule type" value="Genomic_DNA"/>
</dbReference>
<protein>
    <submittedName>
        <fullName evidence="1">Alpha-N-acetylglucosamine transferase</fullName>
    </submittedName>
</protein>
<dbReference type="InterPro" id="IPR002495">
    <property type="entry name" value="Glyco_trans_8"/>
</dbReference>
<dbReference type="RefSeq" id="WP_103908595.1">
    <property type="nucleotide sequence ID" value="NZ_FNUZ01000001.1"/>
</dbReference>
<evidence type="ECO:0000313" key="1">
    <source>
        <dbReference type="EMBL" id="SEF48303.1"/>
    </source>
</evidence>
<reference evidence="1 2" key="1">
    <citation type="submission" date="2016-10" db="EMBL/GenBank/DDBJ databases">
        <authorList>
            <person name="de Groot N.N."/>
        </authorList>
    </citation>
    <scope>NUCLEOTIDE SEQUENCE [LARGE SCALE GENOMIC DNA]</scope>
    <source>
        <strain evidence="1 2">DSM 26915</strain>
    </source>
</reference>
<dbReference type="AlphaFoldDB" id="A0A1H5SCB7"/>
<dbReference type="OrthoDB" id="8278609at2"/>
<dbReference type="CDD" id="cd02537">
    <property type="entry name" value="GT8_Glycogenin"/>
    <property type="match status" value="1"/>
</dbReference>
<gene>
    <name evidence="1" type="ORF">SAMN04488045_0179</name>
</gene>
<dbReference type="Pfam" id="PF01501">
    <property type="entry name" value="Glyco_transf_8"/>
    <property type="match status" value="1"/>
</dbReference>
<name>A0A1H5SCB7_9RHOB</name>